<feature type="compositionally biased region" description="Low complexity" evidence="1">
    <location>
        <begin position="327"/>
        <end position="339"/>
    </location>
</feature>
<accession>A0A1Y2ETX5</accession>
<proteinExistence type="predicted"/>
<dbReference type="Pfam" id="PF04366">
    <property type="entry name" value="Ysc84"/>
    <property type="match status" value="1"/>
</dbReference>
<dbReference type="PANTHER" id="PTHR15629">
    <property type="entry name" value="SH3YL1 PROTEIN"/>
    <property type="match status" value="1"/>
</dbReference>
<feature type="region of interest" description="Disordered" evidence="1">
    <location>
        <begin position="392"/>
        <end position="554"/>
    </location>
</feature>
<dbReference type="GO" id="GO:0035091">
    <property type="term" value="F:phosphatidylinositol binding"/>
    <property type="evidence" value="ECO:0007669"/>
    <property type="project" value="TreeGrafter"/>
</dbReference>
<feature type="compositionally biased region" description="Pro residues" evidence="1">
    <location>
        <begin position="9"/>
        <end position="24"/>
    </location>
</feature>
<evidence type="ECO:0000313" key="3">
    <source>
        <dbReference type="EMBL" id="ORY75021.1"/>
    </source>
</evidence>
<evidence type="ECO:0000259" key="2">
    <source>
        <dbReference type="Pfam" id="PF04366"/>
    </source>
</evidence>
<dbReference type="Proteomes" id="UP000193467">
    <property type="component" value="Unassembled WGS sequence"/>
</dbReference>
<gene>
    <name evidence="3" type="ORF">BCR35DRAFT_325880</name>
</gene>
<dbReference type="STRING" id="106004.A0A1Y2ETX5"/>
<feature type="compositionally biased region" description="Basic and acidic residues" evidence="1">
    <location>
        <begin position="459"/>
        <end position="472"/>
    </location>
</feature>
<feature type="domain" description="Ysc84 actin-binding" evidence="2">
    <location>
        <begin position="174"/>
        <end position="296"/>
    </location>
</feature>
<organism evidence="3 4">
    <name type="scientific">Leucosporidium creatinivorum</name>
    <dbReference type="NCBI Taxonomy" id="106004"/>
    <lineage>
        <taxon>Eukaryota</taxon>
        <taxon>Fungi</taxon>
        <taxon>Dikarya</taxon>
        <taxon>Basidiomycota</taxon>
        <taxon>Pucciniomycotina</taxon>
        <taxon>Microbotryomycetes</taxon>
        <taxon>Leucosporidiales</taxon>
        <taxon>Leucosporidium</taxon>
    </lineage>
</organism>
<feature type="region of interest" description="Disordered" evidence="1">
    <location>
        <begin position="1"/>
        <end position="44"/>
    </location>
</feature>
<name>A0A1Y2ETX5_9BASI</name>
<dbReference type="InterPro" id="IPR007461">
    <property type="entry name" value="Ysc84_actin-binding"/>
</dbReference>
<sequence>MSSPTETSSPPPPLPKSPPPPPPRRTVSATHSPSPSRPASSLWARARAATTTTWDAAYKLSDKVGVWSNAQAAKVGTEAFYPTSLEIESAKAARILRTFTMDASELPEESIHDAKKTQKVLRKIPPSALEHAQGLAIFTVLRTGFLVSGSGGSGVVLARLDDGSWSAPSGILLHTVGFGFLAGVDVYDVVLILRTQSAVQSFTHPRFSLGGEINVALGPTGAGHLLETSIDAAPSPVWSYSKSKGVYAGVHLDGQVLIERNDENERSYGREIKASQILSGEVSPLPIWCEGLHQTILAASGKPHNPSSIPTGTSPSDVTPHPGLPTSSSSSSISSRTSSGTARRLPVQELDEEDLEAQREMEAALRDFGIEDPNVNATARREDPLLVVEREEEQALALASPPVEQEREGGYGAEGILSEVVEQPPDELEREERRRSGGAFASMPNSPKPPLPPRRVRTPKVEQGEVEEKGEVKEEEGGEKSPEFKDAVELEGEGEGEGEGKKMEESVEETKEDATESEEKVEDEPEEEKKESEGGEEKKEGSTEAQDEGKGDKH</sequence>
<dbReference type="EMBL" id="MCGR01000039">
    <property type="protein sequence ID" value="ORY75021.1"/>
    <property type="molecule type" value="Genomic_DNA"/>
</dbReference>
<dbReference type="OrthoDB" id="443981at2759"/>
<feature type="compositionally biased region" description="Low complexity" evidence="1">
    <location>
        <begin position="28"/>
        <end position="44"/>
    </location>
</feature>
<dbReference type="InParanoid" id="A0A1Y2ETX5"/>
<evidence type="ECO:0000256" key="1">
    <source>
        <dbReference type="SAM" id="MobiDB-lite"/>
    </source>
</evidence>
<feature type="compositionally biased region" description="Basic and acidic residues" evidence="1">
    <location>
        <begin position="527"/>
        <end position="554"/>
    </location>
</feature>
<evidence type="ECO:0000313" key="4">
    <source>
        <dbReference type="Proteomes" id="UP000193467"/>
    </source>
</evidence>
<feature type="compositionally biased region" description="Basic and acidic residues" evidence="1">
    <location>
        <begin position="498"/>
        <end position="518"/>
    </location>
</feature>
<feature type="compositionally biased region" description="Basic and acidic residues" evidence="1">
    <location>
        <begin position="478"/>
        <end position="488"/>
    </location>
</feature>
<dbReference type="InterPro" id="IPR051702">
    <property type="entry name" value="SH3_domain_YSC84-like"/>
</dbReference>
<feature type="region of interest" description="Disordered" evidence="1">
    <location>
        <begin position="299"/>
        <end position="354"/>
    </location>
</feature>
<reference evidence="3 4" key="1">
    <citation type="submission" date="2016-07" db="EMBL/GenBank/DDBJ databases">
        <title>Pervasive Adenine N6-methylation of Active Genes in Fungi.</title>
        <authorList>
            <consortium name="DOE Joint Genome Institute"/>
            <person name="Mondo S.J."/>
            <person name="Dannebaum R.O."/>
            <person name="Kuo R.C."/>
            <person name="Labutti K."/>
            <person name="Haridas S."/>
            <person name="Kuo A."/>
            <person name="Salamov A."/>
            <person name="Ahrendt S.R."/>
            <person name="Lipzen A."/>
            <person name="Sullivan W."/>
            <person name="Andreopoulos W.B."/>
            <person name="Clum A."/>
            <person name="Lindquist E."/>
            <person name="Daum C."/>
            <person name="Ramamoorthy G.K."/>
            <person name="Gryganskyi A."/>
            <person name="Culley D."/>
            <person name="Magnuson J.K."/>
            <person name="James T.Y."/>
            <person name="O'Malley M.A."/>
            <person name="Stajich J.E."/>
            <person name="Spatafora J.W."/>
            <person name="Visel A."/>
            <person name="Grigoriev I.V."/>
        </authorList>
    </citation>
    <scope>NUCLEOTIDE SEQUENCE [LARGE SCALE GENOMIC DNA]</scope>
    <source>
        <strain evidence="3 4">62-1032</strain>
    </source>
</reference>
<comment type="caution">
    <text evidence="3">The sequence shown here is derived from an EMBL/GenBank/DDBJ whole genome shotgun (WGS) entry which is preliminary data.</text>
</comment>
<feature type="compositionally biased region" description="Polar residues" evidence="1">
    <location>
        <begin position="305"/>
        <end position="317"/>
    </location>
</feature>
<protein>
    <recommendedName>
        <fullName evidence="2">Ysc84 actin-binding domain-containing protein</fullName>
    </recommendedName>
</protein>
<dbReference type="AlphaFoldDB" id="A0A1Y2ETX5"/>
<dbReference type="PANTHER" id="PTHR15629:SF8">
    <property type="entry name" value="DUF500 DOMAIN PROTEIN (AFU_ORTHOLOGUE AFUA_5G07310)"/>
    <property type="match status" value="1"/>
</dbReference>
<keyword evidence="4" id="KW-1185">Reference proteome</keyword>